<evidence type="ECO:0000256" key="6">
    <source>
        <dbReference type="ARBA" id="ARBA00013068"/>
    </source>
</evidence>
<dbReference type="InterPro" id="IPR000771">
    <property type="entry name" value="FBA_II"/>
</dbReference>
<dbReference type="Pfam" id="PF01116">
    <property type="entry name" value="F_bP_aldolase"/>
    <property type="match status" value="1"/>
</dbReference>
<comment type="caution">
    <text evidence="12">The sequence shown here is derived from an EMBL/GenBank/DDBJ whole genome shotgun (WGS) entry which is preliminary data.</text>
</comment>
<dbReference type="GO" id="GO:0004332">
    <property type="term" value="F:fructose-bisphosphate aldolase activity"/>
    <property type="evidence" value="ECO:0007669"/>
    <property type="project" value="UniProtKB-EC"/>
</dbReference>
<evidence type="ECO:0000256" key="7">
    <source>
        <dbReference type="ARBA" id="ARBA00022723"/>
    </source>
</evidence>
<dbReference type="OrthoDB" id="35652at2759"/>
<dbReference type="EMBL" id="QEAP01000063">
    <property type="protein sequence ID" value="TPX75932.1"/>
    <property type="molecule type" value="Genomic_DNA"/>
</dbReference>
<dbReference type="Gene3D" id="3.20.20.70">
    <property type="entry name" value="Aldolase class I"/>
    <property type="match status" value="2"/>
</dbReference>
<dbReference type="PANTHER" id="PTHR30559">
    <property type="entry name" value="FRUCTOSE-BISPHOSPHATE ALDOLASE CLASS 2"/>
    <property type="match status" value="1"/>
</dbReference>
<evidence type="ECO:0000256" key="11">
    <source>
        <dbReference type="RuleBase" id="RU366023"/>
    </source>
</evidence>
<evidence type="ECO:0000256" key="5">
    <source>
        <dbReference type="ARBA" id="ARBA00010387"/>
    </source>
</evidence>
<evidence type="ECO:0000256" key="8">
    <source>
        <dbReference type="ARBA" id="ARBA00022833"/>
    </source>
</evidence>
<dbReference type="PROSITE" id="PS00806">
    <property type="entry name" value="ALDOLASE_CLASS_II_2"/>
    <property type="match status" value="1"/>
</dbReference>
<dbReference type="InterPro" id="IPR013785">
    <property type="entry name" value="Aldolase_TIM"/>
</dbReference>
<dbReference type="FunFam" id="3.20.20.70:FF:000013">
    <property type="entry name" value="Class II fructose-bisphosphate aldolase"/>
    <property type="match status" value="1"/>
</dbReference>
<dbReference type="InterPro" id="IPR006411">
    <property type="entry name" value="Fruct_bisP_bact"/>
</dbReference>
<dbReference type="NCBIfam" id="NF033379">
    <property type="entry name" value="FrucBisAld_I"/>
    <property type="match status" value="1"/>
</dbReference>
<dbReference type="GO" id="GO:0008270">
    <property type="term" value="F:zinc ion binding"/>
    <property type="evidence" value="ECO:0007669"/>
    <property type="project" value="UniProtKB-UniRule"/>
</dbReference>
<dbReference type="InterPro" id="IPR000741">
    <property type="entry name" value="FBA_I"/>
</dbReference>
<gene>
    <name evidence="12" type="primary">FBA1A</name>
    <name evidence="12" type="ORF">CcCBS67573_g02806</name>
</gene>
<dbReference type="Pfam" id="PF00274">
    <property type="entry name" value="Glycolytic"/>
    <property type="match status" value="2"/>
</dbReference>
<evidence type="ECO:0000256" key="4">
    <source>
        <dbReference type="ARBA" id="ARBA00005812"/>
    </source>
</evidence>
<evidence type="ECO:0000313" key="13">
    <source>
        <dbReference type="Proteomes" id="UP000320333"/>
    </source>
</evidence>
<dbReference type="STRING" id="246404.A0A507FI93"/>
<dbReference type="CDD" id="cd00946">
    <property type="entry name" value="FBP_aldolase_IIA"/>
    <property type="match status" value="1"/>
</dbReference>
<keyword evidence="7 11" id="KW-0479">Metal-binding</keyword>
<dbReference type="NCBIfam" id="TIGR01520">
    <property type="entry name" value="FruBisAldo_II_A"/>
    <property type="match status" value="1"/>
</dbReference>
<dbReference type="SUPFAM" id="SSF51569">
    <property type="entry name" value="Aldolase"/>
    <property type="match status" value="2"/>
</dbReference>
<dbReference type="NCBIfam" id="TIGR00167">
    <property type="entry name" value="cbbA"/>
    <property type="match status" value="1"/>
</dbReference>
<dbReference type="NCBIfam" id="NF006628">
    <property type="entry name" value="PRK09197.1"/>
    <property type="match status" value="1"/>
</dbReference>
<proteinExistence type="inferred from homology"/>
<keyword evidence="10 11" id="KW-0456">Lyase</keyword>
<protein>
    <recommendedName>
        <fullName evidence="6 11">Fructose-bisphosphate aldolase</fullName>
        <shortName evidence="11">FBP aldolase</shortName>
        <ecNumber evidence="6 11">4.1.2.13</ecNumber>
    </recommendedName>
</protein>
<reference evidence="12 13" key="1">
    <citation type="journal article" date="2019" name="Sci. Rep.">
        <title>Comparative genomics of chytrid fungi reveal insights into the obligate biotrophic and pathogenic lifestyle of Synchytrium endobioticum.</title>
        <authorList>
            <person name="van de Vossenberg B.T.L.H."/>
            <person name="Warris S."/>
            <person name="Nguyen H.D.T."/>
            <person name="van Gent-Pelzer M.P.E."/>
            <person name="Joly D.L."/>
            <person name="van de Geest H.C."/>
            <person name="Bonants P.J.M."/>
            <person name="Smith D.S."/>
            <person name="Levesque C.A."/>
            <person name="van der Lee T.A.J."/>
        </authorList>
    </citation>
    <scope>NUCLEOTIDE SEQUENCE [LARGE SCALE GENOMIC DNA]</scope>
    <source>
        <strain evidence="12 13">CBS 675.73</strain>
    </source>
</reference>
<evidence type="ECO:0000256" key="10">
    <source>
        <dbReference type="ARBA" id="ARBA00023239"/>
    </source>
</evidence>
<dbReference type="GO" id="GO:0006094">
    <property type="term" value="P:gluconeogenesis"/>
    <property type="evidence" value="ECO:0007669"/>
    <property type="project" value="TreeGrafter"/>
</dbReference>
<organism evidence="12 13">
    <name type="scientific">Chytriomyces confervae</name>
    <dbReference type="NCBI Taxonomy" id="246404"/>
    <lineage>
        <taxon>Eukaryota</taxon>
        <taxon>Fungi</taxon>
        <taxon>Fungi incertae sedis</taxon>
        <taxon>Chytridiomycota</taxon>
        <taxon>Chytridiomycota incertae sedis</taxon>
        <taxon>Chytridiomycetes</taxon>
        <taxon>Chytridiales</taxon>
        <taxon>Chytriomycetaceae</taxon>
        <taxon>Chytriomyces</taxon>
    </lineage>
</organism>
<keyword evidence="9 11" id="KW-0324">Glycolysis</keyword>
<dbReference type="EC" id="4.1.2.13" evidence="6 11"/>
<evidence type="ECO:0000256" key="1">
    <source>
        <dbReference type="ARBA" id="ARBA00000441"/>
    </source>
</evidence>
<dbReference type="PANTHER" id="PTHR30559:SF0">
    <property type="entry name" value="FRUCTOSE-BISPHOSPHATE ALDOLASE"/>
    <property type="match status" value="1"/>
</dbReference>
<dbReference type="UniPathway" id="UPA00109">
    <property type="reaction ID" value="UER00183"/>
</dbReference>
<comment type="similarity">
    <text evidence="5">Belongs to the class I fructose-bisphosphate aldolase family.</text>
</comment>
<dbReference type="PROSITE" id="PS00602">
    <property type="entry name" value="ALDOLASE_CLASS_II_1"/>
    <property type="match status" value="1"/>
</dbReference>
<keyword evidence="13" id="KW-1185">Reference proteome</keyword>
<keyword evidence="8 11" id="KW-0862">Zinc</keyword>
<name>A0A507FI93_9FUNG</name>
<dbReference type="Proteomes" id="UP000320333">
    <property type="component" value="Unassembled WGS sequence"/>
</dbReference>
<evidence type="ECO:0000256" key="2">
    <source>
        <dbReference type="ARBA" id="ARBA00002181"/>
    </source>
</evidence>
<accession>A0A507FI93</accession>
<evidence type="ECO:0000256" key="3">
    <source>
        <dbReference type="ARBA" id="ARBA00004714"/>
    </source>
</evidence>
<comment type="function">
    <text evidence="2 11">Catalyzes the aldol condensation of dihydroxyacetone phosphate (DHAP or glycerone-phosphate) with glyceraldehyde 3-phosphate (G3P) to form fructose 1,6-bisphosphate (FBP) in gluconeogenesis and the reverse reaction in glycolysis.</text>
</comment>
<evidence type="ECO:0000313" key="12">
    <source>
        <dbReference type="EMBL" id="TPX75932.1"/>
    </source>
</evidence>
<comment type="catalytic activity">
    <reaction evidence="1 11">
        <text>beta-D-fructose 1,6-bisphosphate = D-glyceraldehyde 3-phosphate + dihydroxyacetone phosphate</text>
        <dbReference type="Rhea" id="RHEA:14729"/>
        <dbReference type="ChEBI" id="CHEBI:32966"/>
        <dbReference type="ChEBI" id="CHEBI:57642"/>
        <dbReference type="ChEBI" id="CHEBI:59776"/>
        <dbReference type="EC" id="4.1.2.13"/>
    </reaction>
</comment>
<comment type="cofactor">
    <cofactor evidence="11">
        <name>Zn(2+)</name>
        <dbReference type="ChEBI" id="CHEBI:29105"/>
    </cofactor>
    <text evidence="11">Binds 2 Zn(2+) ions per subunit. One is catalytic and the other provides a structural contribution.</text>
</comment>
<evidence type="ECO:0000256" key="9">
    <source>
        <dbReference type="ARBA" id="ARBA00023152"/>
    </source>
</evidence>
<sequence>MGLSEIVKPGVITGDDVMKVYQYAQEHNFAIPAVNCTSSSTVNAVLQAARDIKSPVIIQFSHGGAAFYAGKGISTKEDFASIAGSVAGAHHVRLMAKHYGVPVILHSDHCAKKLLGWFDGMLAADEEYFAAHGEPLFSSHMLDLSEESLEENVHISKEYFKRMAKINLVLEIELGITGGEEDGVDNSGVDNSSLYSQPSDILYAHKELSEVSPRFTIAAAFGNVHGVYKPGNVKLHPEILSEFQQHVAAATGSSDTKPVYFVFHGGSGSTEHEIQTAVSAGVVKMNIDTDTQWAYWNGLRKFYEDKKGYLQAQIGNPEGEDKPNKKYYDPRVWIRKSEEELIVRLQEAFRNLNGANVLNSMWNKWEIDALVALHITHAHLFFKTLFQKDASGKPFADVLREQGIIVGIKVDMGVVVLPGTDGETTTQGLDGMAERCAKYYKAGARFAKWRSVLKISKTCPTQLAITENANVLARYAAICQSQGLVPIVEPEILMDGDHDLAKAVQVTEDLAPHFLGRIPSQAQCPTKYTPAQIGEATATVLRRTVPAAVPGITFLSGGQSEEEATIYLNEINRYPGPKPWSLTFSYGRALQATVIKTWAGKPENVKAAQQALLVRAKANSEACVGKYAGSGAGAAASESLYVKDYKY</sequence>
<comment type="similarity">
    <text evidence="4 11">Belongs to the class II fructose-bisphosphate aldolase family.</text>
</comment>
<dbReference type="AlphaFoldDB" id="A0A507FI93"/>
<comment type="pathway">
    <text evidence="3 11">Carbohydrate degradation; glycolysis; D-glyceraldehyde 3-phosphate and glycerone phosphate from D-glucose: step 4/4.</text>
</comment>
<dbReference type="GO" id="GO:0005829">
    <property type="term" value="C:cytosol"/>
    <property type="evidence" value="ECO:0007669"/>
    <property type="project" value="TreeGrafter"/>
</dbReference>
<dbReference type="GO" id="GO:0006096">
    <property type="term" value="P:glycolytic process"/>
    <property type="evidence" value="ECO:0007669"/>
    <property type="project" value="UniProtKB-UniPathway"/>
</dbReference>